<gene>
    <name evidence="18" type="primary">OSBPL1A</name>
</gene>
<feature type="region of interest" description="Disordered" evidence="15">
    <location>
        <begin position="817"/>
        <end position="850"/>
    </location>
</feature>
<feature type="compositionally biased region" description="Basic and acidic residues" evidence="15">
    <location>
        <begin position="827"/>
        <end position="838"/>
    </location>
</feature>
<evidence type="ECO:0000256" key="4">
    <source>
        <dbReference type="ARBA" id="ARBA00022737"/>
    </source>
</evidence>
<dbReference type="Gene3D" id="3.30.70.3490">
    <property type="match status" value="1"/>
</dbReference>
<dbReference type="InterPro" id="IPR018494">
    <property type="entry name" value="Oxysterol-bd_CS"/>
</dbReference>
<dbReference type="FunFam" id="1.25.40.20:FF:000098">
    <property type="entry name" value="Oxysterol-binding protein"/>
    <property type="match status" value="1"/>
</dbReference>
<feature type="coiled-coil region" evidence="14">
    <location>
        <begin position="370"/>
        <end position="397"/>
    </location>
</feature>
<dbReference type="GO" id="GO:0005829">
    <property type="term" value="C:cytosol"/>
    <property type="evidence" value="ECO:0007669"/>
    <property type="project" value="TreeGrafter"/>
</dbReference>
<feature type="repeat" description="ANK" evidence="11">
    <location>
        <begin position="47"/>
        <end position="79"/>
    </location>
</feature>
<evidence type="ECO:0000256" key="14">
    <source>
        <dbReference type="SAM" id="Coils"/>
    </source>
</evidence>
<dbReference type="PROSITE" id="PS50297">
    <property type="entry name" value="ANK_REP_REGION"/>
    <property type="match status" value="3"/>
</dbReference>
<dbReference type="InterPro" id="IPR011993">
    <property type="entry name" value="PH-like_dom_sf"/>
</dbReference>
<dbReference type="GO" id="GO:0015485">
    <property type="term" value="F:cholesterol binding"/>
    <property type="evidence" value="ECO:0007669"/>
    <property type="project" value="TreeGrafter"/>
</dbReference>
<feature type="compositionally biased region" description="Basic and acidic residues" evidence="15">
    <location>
        <begin position="436"/>
        <end position="453"/>
    </location>
</feature>
<accession>A0A6J2A4X1</accession>
<feature type="domain" description="PH" evidence="16">
    <location>
        <begin position="235"/>
        <end position="334"/>
    </location>
</feature>
<dbReference type="FunFam" id="2.40.160.120:FF:000005">
    <property type="entry name" value="Oxysterol-binding protein"/>
    <property type="match status" value="1"/>
</dbReference>
<keyword evidence="7 14" id="KW-0175">Coiled coil</keyword>
<dbReference type="GO" id="GO:0005886">
    <property type="term" value="C:plasma membrane"/>
    <property type="evidence" value="ECO:0007669"/>
    <property type="project" value="TreeGrafter"/>
</dbReference>
<evidence type="ECO:0000256" key="6">
    <source>
        <dbReference type="ARBA" id="ARBA00023043"/>
    </source>
</evidence>
<dbReference type="PROSITE" id="PS50088">
    <property type="entry name" value="ANK_REPEAT"/>
    <property type="match status" value="3"/>
</dbReference>
<dbReference type="PRINTS" id="PR01415">
    <property type="entry name" value="ANKYRIN"/>
</dbReference>
<dbReference type="GeneID" id="106978452"/>
<evidence type="ECO:0000259" key="16">
    <source>
        <dbReference type="PROSITE" id="PS50003"/>
    </source>
</evidence>
<dbReference type="GO" id="GO:0006869">
    <property type="term" value="P:lipid transport"/>
    <property type="evidence" value="ECO:0007669"/>
    <property type="project" value="UniProtKB-KW"/>
</dbReference>
<dbReference type="FunFam" id="1.25.40.20:FF:000094">
    <property type="entry name" value="Oxysterol-binding protein"/>
    <property type="match status" value="1"/>
</dbReference>
<keyword evidence="17" id="KW-1185">Reference proteome</keyword>
<evidence type="ECO:0000256" key="11">
    <source>
        <dbReference type="PROSITE-ProRule" id="PRU00023"/>
    </source>
</evidence>
<dbReference type="CDD" id="cd13285">
    <property type="entry name" value="PH_ORP1"/>
    <property type="match status" value="1"/>
</dbReference>
<feature type="repeat" description="ANK" evidence="11">
    <location>
        <begin position="175"/>
        <end position="207"/>
    </location>
</feature>
<dbReference type="GO" id="GO:0097038">
    <property type="term" value="C:perinuclear endoplasmic reticulum"/>
    <property type="evidence" value="ECO:0007669"/>
    <property type="project" value="TreeGrafter"/>
</dbReference>
<evidence type="ECO:0000256" key="3">
    <source>
        <dbReference type="ARBA" id="ARBA00022448"/>
    </source>
</evidence>
<dbReference type="Pfam" id="PF12796">
    <property type="entry name" value="Ank_2"/>
    <property type="match status" value="1"/>
</dbReference>
<dbReference type="SMART" id="SM00233">
    <property type="entry name" value="PH"/>
    <property type="match status" value="1"/>
</dbReference>
<dbReference type="InterPro" id="IPR000648">
    <property type="entry name" value="Oxysterol-bd"/>
</dbReference>
<dbReference type="Pfam" id="PF01237">
    <property type="entry name" value="Oxysterol_BP"/>
    <property type="match status" value="1"/>
</dbReference>
<dbReference type="SUPFAM" id="SSF48403">
    <property type="entry name" value="Ankyrin repeat"/>
    <property type="match status" value="1"/>
</dbReference>
<dbReference type="FunFam" id="2.30.29.30:FF:000231">
    <property type="entry name" value="Oxysterol-binding protein"/>
    <property type="match status" value="1"/>
</dbReference>
<evidence type="ECO:0000313" key="17">
    <source>
        <dbReference type="Proteomes" id="UP001652583"/>
    </source>
</evidence>
<dbReference type="PANTHER" id="PTHR10972:SF53">
    <property type="entry name" value="OXYSTEROL-BINDING PROTEIN-RELATED PROTEIN 1"/>
    <property type="match status" value="1"/>
</dbReference>
<protein>
    <recommendedName>
        <fullName evidence="13">Oxysterol-binding protein</fullName>
    </recommendedName>
</protein>
<dbReference type="RefSeq" id="XP_026924458.1">
    <property type="nucleotide sequence ID" value="XM_027068657.2"/>
</dbReference>
<evidence type="ECO:0000313" key="18">
    <source>
        <dbReference type="RefSeq" id="XP_026924458.1"/>
    </source>
</evidence>
<sequence length="887" mass="101310">MNTEAEQELLHHARNGNAKEVRQLLETMERNQVIADINCKGRSKSNLGWTPLHLACYFGHRQVVQDLLKAGAEVNVLNDMGDTPLHRAAFTGRKELVMLLLEYNADTAVVNGSGQTAKEVTYDKEIRNMLEAVERTQQRKLEEELLAAAREGRTAELLALLNRPNPPDVNCSDQLGNTPLHCAAYRAHKQCALKLLKSGADPNLKNKNDQKPLDLAQGAEMKHILIGNKVIYKALKRYEGPLWKSSRFFGWRLFWVVLEHGVLSWYRKQPDAVHNIYRQGCKHLTQAVCTVKSTDSCLFFIKCFDDTIHGFRVPKNSLQQSREDWLEAIEDHSAYSTHYCSQDQLTDDEEEDATSAVDLKESLEVRNFKLEQEQEKNKILSEALETLATEHHELERSLVEGSPPHSILSEDEFYDALSESESERSLSRLEAVTARSSEEEGEHLGSRKPRMSEGNDCGGGDALSNGIKKHRTSLPSPMFSRNDFSIWSILRKCIGMELSKITMPVIFNEPLSFLQRLTEYMEHTYLIHKASSFSDSVERMQCVAAFAVSAVASQWERTGKPFNPLLGETYELVRDDLGFRLISEQVSHHPPISAFHAEGLNNDFIFHGSIYPKLKFWGKSVEAEPKGTITLELLEHSEAYTWTNPTCCVHNIIVGKLWIEQYGNVEITNHKTGDKCVLNFKPCGLFGKELHKVEGYIQDKSKKRLCALYGKWTECLYSVDPATFDAYKKNDKKNTEEKKNSKQMSTSEESDEMPMPDSESVFVIPGSVLLWRIAPRPPNSAQMYNFTSFAMVLNEVDKEMESVIPKTDCRLRPDIRAMENGEIDQASEEKKRLEEKQRAARKNRSKSEEDWKTRWFHQGPNPYNGAQDWLYSGSYWDRNYFNLPDIY</sequence>
<evidence type="ECO:0000256" key="7">
    <source>
        <dbReference type="ARBA" id="ARBA00023054"/>
    </source>
</evidence>
<proteinExistence type="inferred from homology"/>
<reference evidence="18" key="1">
    <citation type="submission" date="2025-08" db="UniProtKB">
        <authorList>
            <consortium name="RefSeq"/>
        </authorList>
    </citation>
    <scope>IDENTIFICATION</scope>
    <source>
        <tissue evidence="18">Blood</tissue>
    </source>
</reference>
<keyword evidence="8 13" id="KW-0445">Lipid transport</keyword>
<evidence type="ECO:0000256" key="12">
    <source>
        <dbReference type="RuleBase" id="RU003844"/>
    </source>
</evidence>
<keyword evidence="9" id="KW-0446">Lipid-binding</keyword>
<dbReference type="Pfam" id="PF13857">
    <property type="entry name" value="Ank_5"/>
    <property type="match status" value="1"/>
</dbReference>
<dbReference type="Proteomes" id="UP001652583">
    <property type="component" value="Chromosome D3"/>
</dbReference>
<dbReference type="PROSITE" id="PS50003">
    <property type="entry name" value="PH_DOMAIN"/>
    <property type="match status" value="1"/>
</dbReference>
<evidence type="ECO:0000256" key="5">
    <source>
        <dbReference type="ARBA" id="ARBA00022753"/>
    </source>
</evidence>
<keyword evidence="5" id="KW-0967">Endosome</keyword>
<dbReference type="Gene3D" id="1.25.40.20">
    <property type="entry name" value="Ankyrin repeat-containing domain"/>
    <property type="match status" value="2"/>
</dbReference>
<feature type="region of interest" description="Disordered" evidence="15">
    <location>
        <begin position="732"/>
        <end position="758"/>
    </location>
</feature>
<dbReference type="SMART" id="SM00248">
    <property type="entry name" value="ANK"/>
    <property type="match status" value="3"/>
</dbReference>
<name>A0A6J2A4X1_ACIJB</name>
<dbReference type="Gene3D" id="2.40.160.120">
    <property type="match status" value="1"/>
</dbReference>
<feature type="repeat" description="ANK" evidence="11">
    <location>
        <begin position="80"/>
        <end position="112"/>
    </location>
</feature>
<dbReference type="InterPro" id="IPR002110">
    <property type="entry name" value="Ankyrin_rpt"/>
</dbReference>
<dbReference type="AlphaFoldDB" id="A0A6J2A4X1"/>
<evidence type="ECO:0000256" key="1">
    <source>
        <dbReference type="ARBA" id="ARBA00004603"/>
    </source>
</evidence>
<evidence type="ECO:0000256" key="8">
    <source>
        <dbReference type="ARBA" id="ARBA00023055"/>
    </source>
</evidence>
<dbReference type="FunFam" id="3.30.70.3490:FF:000003">
    <property type="entry name" value="Oxysterol-binding protein"/>
    <property type="match status" value="1"/>
</dbReference>
<feature type="region of interest" description="Disordered" evidence="15">
    <location>
        <begin position="419"/>
        <end position="468"/>
    </location>
</feature>
<comment type="function">
    <text evidence="10">Binds phospholipids; exhibits strong binding to phosphatidic acid and weak binding to phosphatidylinositol 3-phosphate. Stabilizes GTP-bound RAB7A on late endosomes/lysosomes and alters functional properties of late endocytic compartments via its interaction with RAB7A. Binds 25-hydroxycholesterol and cholesterol.</text>
</comment>
<keyword evidence="3 13" id="KW-0813">Transport</keyword>
<evidence type="ECO:0000256" key="10">
    <source>
        <dbReference type="ARBA" id="ARBA00055419"/>
    </source>
</evidence>
<dbReference type="PANTHER" id="PTHR10972">
    <property type="entry name" value="OXYSTEROL-BINDING PROTEIN-RELATED"/>
    <property type="match status" value="1"/>
</dbReference>
<evidence type="ECO:0000256" key="13">
    <source>
        <dbReference type="RuleBase" id="RU003845"/>
    </source>
</evidence>
<evidence type="ECO:0000256" key="15">
    <source>
        <dbReference type="SAM" id="MobiDB-lite"/>
    </source>
</evidence>
<evidence type="ECO:0000256" key="2">
    <source>
        <dbReference type="ARBA" id="ARBA00008842"/>
    </source>
</evidence>
<organism evidence="17 18">
    <name type="scientific">Acinonyx jubatus</name>
    <name type="common">Cheetah</name>
    <dbReference type="NCBI Taxonomy" id="32536"/>
    <lineage>
        <taxon>Eukaryota</taxon>
        <taxon>Metazoa</taxon>
        <taxon>Chordata</taxon>
        <taxon>Craniata</taxon>
        <taxon>Vertebrata</taxon>
        <taxon>Euteleostomi</taxon>
        <taxon>Mammalia</taxon>
        <taxon>Eutheria</taxon>
        <taxon>Laurasiatheria</taxon>
        <taxon>Carnivora</taxon>
        <taxon>Feliformia</taxon>
        <taxon>Felidae</taxon>
        <taxon>Felinae</taxon>
        <taxon>Acinonyx</taxon>
    </lineage>
</organism>
<dbReference type="SUPFAM" id="SSF144000">
    <property type="entry name" value="Oxysterol-binding protein-like"/>
    <property type="match status" value="1"/>
</dbReference>
<dbReference type="PROSITE" id="PS01013">
    <property type="entry name" value="OSBP"/>
    <property type="match status" value="1"/>
</dbReference>
<comment type="similarity">
    <text evidence="2 12">Belongs to the OSBP family.</text>
</comment>
<keyword evidence="4" id="KW-0677">Repeat</keyword>
<dbReference type="InterPro" id="IPR037239">
    <property type="entry name" value="OSBP_sf"/>
</dbReference>
<comment type="subcellular location">
    <subcellularLocation>
        <location evidence="1">Late endosome</location>
    </subcellularLocation>
</comment>
<dbReference type="InterPro" id="IPR001849">
    <property type="entry name" value="PH_domain"/>
</dbReference>
<dbReference type="Gene3D" id="2.30.29.30">
    <property type="entry name" value="Pleckstrin-homology domain (PH domain)/Phosphotyrosine-binding domain (PTB)"/>
    <property type="match status" value="1"/>
</dbReference>
<dbReference type="GO" id="GO:0005770">
    <property type="term" value="C:late endosome"/>
    <property type="evidence" value="ECO:0007669"/>
    <property type="project" value="UniProtKB-SubCell"/>
</dbReference>
<dbReference type="CTD" id="114876"/>
<keyword evidence="6 11" id="KW-0040">ANK repeat</keyword>
<evidence type="ECO:0000256" key="9">
    <source>
        <dbReference type="ARBA" id="ARBA00023121"/>
    </source>
</evidence>
<dbReference type="SUPFAM" id="SSF50729">
    <property type="entry name" value="PH domain-like"/>
    <property type="match status" value="1"/>
</dbReference>
<dbReference type="InterPro" id="IPR036770">
    <property type="entry name" value="Ankyrin_rpt-contain_sf"/>
</dbReference>